<evidence type="ECO:0000313" key="10">
    <source>
        <dbReference type="Proteomes" id="UP000824208"/>
    </source>
</evidence>
<dbReference type="GO" id="GO:0003676">
    <property type="term" value="F:nucleic acid binding"/>
    <property type="evidence" value="ECO:0007669"/>
    <property type="project" value="InterPro"/>
</dbReference>
<dbReference type="GO" id="GO:0005737">
    <property type="term" value="C:cytoplasm"/>
    <property type="evidence" value="ECO:0007669"/>
    <property type="project" value="UniProtKB-SubCell"/>
</dbReference>
<organism evidence="9 10">
    <name type="scientific">Candidatus Flavonifractor intestinipullorum</name>
    <dbReference type="NCBI Taxonomy" id="2838587"/>
    <lineage>
        <taxon>Bacteria</taxon>
        <taxon>Bacillati</taxon>
        <taxon>Bacillota</taxon>
        <taxon>Clostridia</taxon>
        <taxon>Eubacteriales</taxon>
        <taxon>Oscillospiraceae</taxon>
        <taxon>Flavonifractor</taxon>
    </lineage>
</organism>
<dbReference type="PANTHER" id="PTHR30008">
    <property type="entry name" value="EXODEOXYRIBONUCLEASE 7 LARGE SUBUNIT"/>
    <property type="match status" value="1"/>
</dbReference>
<feature type="domain" description="Exonuclease VII large subunit C-terminal" evidence="7">
    <location>
        <begin position="126"/>
        <end position="341"/>
    </location>
</feature>
<dbReference type="EMBL" id="DWYC01000015">
    <property type="protein sequence ID" value="HJB56201.1"/>
    <property type="molecule type" value="Genomic_DNA"/>
</dbReference>
<dbReference type="InterPro" id="IPR025824">
    <property type="entry name" value="OB-fold_nuc-bd_dom"/>
</dbReference>
<dbReference type="GO" id="GO:0006308">
    <property type="term" value="P:DNA catabolic process"/>
    <property type="evidence" value="ECO:0007669"/>
    <property type="project" value="UniProtKB-UniRule"/>
</dbReference>
<dbReference type="PANTHER" id="PTHR30008:SF0">
    <property type="entry name" value="EXODEOXYRIBONUCLEASE 7 LARGE SUBUNIT"/>
    <property type="match status" value="1"/>
</dbReference>
<evidence type="ECO:0000259" key="7">
    <source>
        <dbReference type="Pfam" id="PF02601"/>
    </source>
</evidence>
<dbReference type="InterPro" id="IPR020579">
    <property type="entry name" value="Exonuc_VII_lsu_C"/>
</dbReference>
<feature type="domain" description="OB-fold nucleic acid binding" evidence="8">
    <location>
        <begin position="8"/>
        <end position="102"/>
    </location>
</feature>
<sequence length="403" mass="44625">MNAGQKVYTVSQINQYVKGLLDGDERLSALFLRGEVSNFKKYPSGHCYFSLKDAESAIRCVLFRREAGQLRFQPRNGMNVIAFGRLTVFPRDGQYQLYCSQLSPDGVGDLYLAFEQCKEKLYREGLFDPARKKPIPRFPQTIALITSPAGAAVRDMLRILKARWPLAEVGVIPVRVQGAEAPGEIRAALEWANRHAVADLIITGRGGGSMEDLWAFNDEGVARAICASGIPVISAVGHEPDVTIADFAADLRAATPSNAAELAVPDQNEVYAALLGLRERLARAMARRLERERQRLEGLSSRRALTDPMAPIQDRRVLLDYQRERLSRGLERRLERERGRLAGLAAALDAMSPLKVLGRGYAIARKEDGTLVRSRTQAAPGEALEVRVSDGALRCRVEETVER</sequence>
<dbReference type="Pfam" id="PF02601">
    <property type="entry name" value="Exonuc_VII_L"/>
    <property type="match status" value="1"/>
</dbReference>
<keyword evidence="3 5" id="KW-0378">Hydrolase</keyword>
<name>A0A9D2MA29_9FIRM</name>
<dbReference type="Pfam" id="PF13742">
    <property type="entry name" value="tRNA_anti_2"/>
    <property type="match status" value="1"/>
</dbReference>
<keyword evidence="4 5" id="KW-0269">Exonuclease</keyword>
<reference evidence="9" key="1">
    <citation type="journal article" date="2021" name="PeerJ">
        <title>Extensive microbial diversity within the chicken gut microbiome revealed by metagenomics and culture.</title>
        <authorList>
            <person name="Gilroy R."/>
            <person name="Ravi A."/>
            <person name="Getino M."/>
            <person name="Pursley I."/>
            <person name="Horton D.L."/>
            <person name="Alikhan N.F."/>
            <person name="Baker D."/>
            <person name="Gharbi K."/>
            <person name="Hall N."/>
            <person name="Watson M."/>
            <person name="Adriaenssens E.M."/>
            <person name="Foster-Nyarko E."/>
            <person name="Jarju S."/>
            <person name="Secka A."/>
            <person name="Antonio M."/>
            <person name="Oren A."/>
            <person name="Chaudhuri R.R."/>
            <person name="La Ragione R."/>
            <person name="Hildebrand F."/>
            <person name="Pallen M.J."/>
        </authorList>
    </citation>
    <scope>NUCLEOTIDE SEQUENCE</scope>
    <source>
        <strain evidence="9">CHK189-11263</strain>
    </source>
</reference>
<dbReference type="GO" id="GO:0008855">
    <property type="term" value="F:exodeoxyribonuclease VII activity"/>
    <property type="evidence" value="ECO:0007669"/>
    <property type="project" value="UniProtKB-UniRule"/>
</dbReference>
<dbReference type="GO" id="GO:0009318">
    <property type="term" value="C:exodeoxyribonuclease VII complex"/>
    <property type="evidence" value="ECO:0007669"/>
    <property type="project" value="UniProtKB-UniRule"/>
</dbReference>
<dbReference type="EC" id="3.1.11.6" evidence="5"/>
<gene>
    <name evidence="5 9" type="primary">xseA</name>
    <name evidence="9" type="ORF">H9714_01470</name>
</gene>
<evidence type="ECO:0000256" key="6">
    <source>
        <dbReference type="RuleBase" id="RU004355"/>
    </source>
</evidence>
<comment type="subcellular location">
    <subcellularLocation>
        <location evidence="5 6">Cytoplasm</location>
    </subcellularLocation>
</comment>
<evidence type="ECO:0000256" key="3">
    <source>
        <dbReference type="ARBA" id="ARBA00022801"/>
    </source>
</evidence>
<dbReference type="AlphaFoldDB" id="A0A9D2MA29"/>
<comment type="catalytic activity">
    <reaction evidence="5 6">
        <text>Exonucleolytic cleavage in either 5'- to 3'- or 3'- to 5'-direction to yield nucleoside 5'-phosphates.</text>
        <dbReference type="EC" id="3.1.11.6"/>
    </reaction>
</comment>
<evidence type="ECO:0000256" key="2">
    <source>
        <dbReference type="ARBA" id="ARBA00022722"/>
    </source>
</evidence>
<dbReference type="HAMAP" id="MF_00378">
    <property type="entry name" value="Exonuc_7_L"/>
    <property type="match status" value="1"/>
</dbReference>
<evidence type="ECO:0000313" key="9">
    <source>
        <dbReference type="EMBL" id="HJB56201.1"/>
    </source>
</evidence>
<proteinExistence type="inferred from homology"/>
<evidence type="ECO:0000256" key="1">
    <source>
        <dbReference type="ARBA" id="ARBA00022490"/>
    </source>
</evidence>
<accession>A0A9D2MA29</accession>
<comment type="similarity">
    <text evidence="5 6">Belongs to the XseA family.</text>
</comment>
<protein>
    <recommendedName>
        <fullName evidence="5">Exodeoxyribonuclease 7 large subunit</fullName>
        <ecNumber evidence="5">3.1.11.6</ecNumber>
    </recommendedName>
    <alternativeName>
        <fullName evidence="5">Exodeoxyribonuclease VII large subunit</fullName>
        <shortName evidence="5">Exonuclease VII large subunit</shortName>
    </alternativeName>
</protein>
<reference evidence="9" key="2">
    <citation type="submission" date="2021-04" db="EMBL/GenBank/DDBJ databases">
        <authorList>
            <person name="Gilroy R."/>
        </authorList>
    </citation>
    <scope>NUCLEOTIDE SEQUENCE</scope>
    <source>
        <strain evidence="9">CHK189-11263</strain>
    </source>
</reference>
<dbReference type="NCBIfam" id="TIGR00237">
    <property type="entry name" value="xseA"/>
    <property type="match status" value="1"/>
</dbReference>
<comment type="subunit">
    <text evidence="5">Heterooligomer composed of large and small subunits.</text>
</comment>
<dbReference type="InterPro" id="IPR003753">
    <property type="entry name" value="Exonuc_VII_L"/>
</dbReference>
<evidence type="ECO:0000256" key="5">
    <source>
        <dbReference type="HAMAP-Rule" id="MF_00378"/>
    </source>
</evidence>
<keyword evidence="2 5" id="KW-0540">Nuclease</keyword>
<evidence type="ECO:0000256" key="4">
    <source>
        <dbReference type="ARBA" id="ARBA00022839"/>
    </source>
</evidence>
<dbReference type="CDD" id="cd04489">
    <property type="entry name" value="ExoVII_LU_OBF"/>
    <property type="match status" value="1"/>
</dbReference>
<dbReference type="Proteomes" id="UP000824208">
    <property type="component" value="Unassembled WGS sequence"/>
</dbReference>
<comment type="caution">
    <text evidence="9">The sequence shown here is derived from an EMBL/GenBank/DDBJ whole genome shotgun (WGS) entry which is preliminary data.</text>
</comment>
<comment type="function">
    <text evidence="5">Bidirectionally degrades single-stranded DNA into large acid-insoluble oligonucleotides, which are then degraded further into small acid-soluble oligonucleotides.</text>
</comment>
<evidence type="ECO:0000259" key="8">
    <source>
        <dbReference type="Pfam" id="PF13742"/>
    </source>
</evidence>
<keyword evidence="1 5" id="KW-0963">Cytoplasm</keyword>